<name>A0A6I9QJX2_ELAGV</name>
<evidence type="ECO:0000259" key="12">
    <source>
        <dbReference type="PROSITE" id="PS50089"/>
    </source>
</evidence>
<dbReference type="InterPro" id="IPR001965">
    <property type="entry name" value="Znf_PHD"/>
</dbReference>
<evidence type="ECO:0000313" key="13">
    <source>
        <dbReference type="Proteomes" id="UP000504607"/>
    </source>
</evidence>
<evidence type="ECO:0000256" key="1">
    <source>
        <dbReference type="ARBA" id="ARBA00004123"/>
    </source>
</evidence>
<accession>A0A6I9QJX2</accession>
<evidence type="ECO:0000256" key="3">
    <source>
        <dbReference type="ARBA" id="ARBA00022737"/>
    </source>
</evidence>
<sequence>MAFHVACPITCRRICYCEIGFPAELRSERARAGFLEEVEALEEFLRDPWTFRADGGSAVATVQVLVPRVVPQPAPQPVVMEDGGGGGREEAKRAAMQRQAVAASLAAEDYVRRLETGGAVEAPREAASHLPREDQNFSNIKVMCRICFSGENEGSDRAMKMLSCKTCSKKYHRSCLKIWAEHRDLFHWSSWSCPSCRICEVCRRTGDPNKLMFCRRCDAAYHCYCQQPPHKNVSHGPYLCPKHTRCHSCGSTVPGNGLSTRWFLGYTCCDSCGRLFVKGNYCPVCLKVYRDSETTPMVCCDVCERWVHCVCDGISDEKYRQFQADQNLYYKCAACRGDCYQVKDIDDAVRELWKRRDVADHDQIASLRAAAGLPSHEEIFSLSPYSYDEQAGPIILKDVSGRTLKFSVKGINDRPSKNFKERGENVSKNSALNKNHVKKKGYLLNLVAKPEETYQNSERQHEAVSLDSAFREQKVDVMNPVGTNGPEILSSSTRSTDNDGIKSCDYQMGTNNHRFTNEVAVNDVATLPKVKIKGGKLQSSHFKECAIKNVTKSESVRGTKLVIHIGSRYRNASGSPRSETSSCHRDEDLAASNCSEDTSQQRTKDSENHILDDHGGTVRSDGKKGAKLDNSSHIRSSKDGFKENNVIKLGKVSEMHRKSNSDIGEDREPTVACRNPLIVGRRSTEVGQAAENLALRNDVVLHEQPSDTPVNFSSVPKPMLKLKFKNPYFEQRSSWASQGEEENSVKGQRSKRKRPAEKIGVLEDENHARLYQENLMDEAMDANWILQKLGKDAIGKRVEVHQSTDNSWHQGIVSDINQGTSTLSVRLDDGRSKTLVLGKQRVRFVSQKQKRTKN</sequence>
<feature type="compositionally biased region" description="Basic and acidic residues" evidence="10">
    <location>
        <begin position="602"/>
        <end position="637"/>
    </location>
</feature>
<protein>
    <submittedName>
        <fullName evidence="14">Uncharacterized protein LOC105035649</fullName>
    </submittedName>
</protein>
<keyword evidence="7" id="KW-0804">Transcription</keyword>
<feature type="domain" description="PHD-type" evidence="11">
    <location>
        <begin position="141"/>
        <end position="199"/>
    </location>
</feature>
<keyword evidence="8" id="KW-0539">Nucleus</keyword>
<dbReference type="InterPro" id="IPR001841">
    <property type="entry name" value="Znf_RING"/>
</dbReference>
<keyword evidence="5" id="KW-0862">Zinc</keyword>
<feature type="domain" description="PHD-type" evidence="11">
    <location>
        <begin position="279"/>
        <end position="338"/>
    </location>
</feature>
<evidence type="ECO:0000256" key="4">
    <source>
        <dbReference type="ARBA" id="ARBA00022771"/>
    </source>
</evidence>
<evidence type="ECO:0000256" key="9">
    <source>
        <dbReference type="PROSITE-ProRule" id="PRU00175"/>
    </source>
</evidence>
<dbReference type="PROSITE" id="PS01359">
    <property type="entry name" value="ZF_PHD_1"/>
    <property type="match status" value="1"/>
</dbReference>
<dbReference type="FunFam" id="3.30.40.10:FF:000638">
    <property type="entry name" value="PHD finger family protein"/>
    <property type="match status" value="1"/>
</dbReference>
<evidence type="ECO:0000259" key="11">
    <source>
        <dbReference type="PROSITE" id="PS50016"/>
    </source>
</evidence>
<dbReference type="OrthoDB" id="1903104at2759"/>
<feature type="compositionally biased region" description="Polar residues" evidence="10">
    <location>
        <begin position="570"/>
        <end position="581"/>
    </location>
</feature>
<feature type="region of interest" description="Disordered" evidence="10">
    <location>
        <begin position="733"/>
        <end position="758"/>
    </location>
</feature>
<dbReference type="SUPFAM" id="SSF57903">
    <property type="entry name" value="FYVE/PHD zinc finger"/>
    <property type="match status" value="3"/>
</dbReference>
<dbReference type="FunCoup" id="A0A6I9QJX2">
    <property type="interactions" value="2187"/>
</dbReference>
<dbReference type="RefSeq" id="XP_010909576.1">
    <property type="nucleotide sequence ID" value="XM_010911274.3"/>
</dbReference>
<dbReference type="AlphaFoldDB" id="A0A6I9QJX2"/>
<feature type="compositionally biased region" description="Polar residues" evidence="10">
    <location>
        <begin position="592"/>
        <end position="601"/>
    </location>
</feature>
<organism evidence="13 14">
    <name type="scientific">Elaeis guineensis var. tenera</name>
    <name type="common">Oil palm</name>
    <dbReference type="NCBI Taxonomy" id="51953"/>
    <lineage>
        <taxon>Eukaryota</taxon>
        <taxon>Viridiplantae</taxon>
        <taxon>Streptophyta</taxon>
        <taxon>Embryophyta</taxon>
        <taxon>Tracheophyta</taxon>
        <taxon>Spermatophyta</taxon>
        <taxon>Magnoliopsida</taxon>
        <taxon>Liliopsida</taxon>
        <taxon>Arecaceae</taxon>
        <taxon>Arecoideae</taxon>
        <taxon>Cocoseae</taxon>
        <taxon>Elaeidinae</taxon>
        <taxon>Elaeis</taxon>
    </lineage>
</organism>
<dbReference type="GO" id="GO:0005634">
    <property type="term" value="C:nucleus"/>
    <property type="evidence" value="ECO:0007669"/>
    <property type="project" value="UniProtKB-SubCell"/>
</dbReference>
<evidence type="ECO:0000256" key="7">
    <source>
        <dbReference type="ARBA" id="ARBA00023163"/>
    </source>
</evidence>
<proteinExistence type="predicted"/>
<dbReference type="PANTHER" id="PTHR45888">
    <property type="entry name" value="HL01030P-RELATED"/>
    <property type="match status" value="1"/>
</dbReference>
<evidence type="ECO:0000256" key="2">
    <source>
        <dbReference type="ARBA" id="ARBA00022723"/>
    </source>
</evidence>
<evidence type="ECO:0000256" key="8">
    <source>
        <dbReference type="ARBA" id="ARBA00023242"/>
    </source>
</evidence>
<dbReference type="FunFam" id="3.30.40.10:FF:000238">
    <property type="entry name" value="PHD finger family protein"/>
    <property type="match status" value="1"/>
</dbReference>
<evidence type="ECO:0000256" key="5">
    <source>
        <dbReference type="ARBA" id="ARBA00022833"/>
    </source>
</evidence>
<dbReference type="GO" id="GO:0008270">
    <property type="term" value="F:zinc ion binding"/>
    <property type="evidence" value="ECO:0007669"/>
    <property type="project" value="UniProtKB-KW"/>
</dbReference>
<dbReference type="InterPro" id="IPR019787">
    <property type="entry name" value="Znf_PHD-finger"/>
</dbReference>
<keyword evidence="6" id="KW-0805">Transcription regulation</keyword>
<dbReference type="PANTHER" id="PTHR45888:SF4">
    <property type="entry name" value="PHD FINGER PROTEIN 10"/>
    <property type="match status" value="1"/>
</dbReference>
<feature type="domain" description="RING-type" evidence="12">
    <location>
        <begin position="144"/>
        <end position="197"/>
    </location>
</feature>
<keyword evidence="3" id="KW-0677">Repeat</keyword>
<dbReference type="InParanoid" id="A0A6I9QJX2"/>
<gene>
    <name evidence="14" type="primary">LOC105035649</name>
</gene>
<dbReference type="PROSITE" id="PS50016">
    <property type="entry name" value="ZF_PHD_2"/>
    <property type="match status" value="2"/>
</dbReference>
<reference evidence="14" key="1">
    <citation type="submission" date="2025-08" db="UniProtKB">
        <authorList>
            <consortium name="RefSeq"/>
        </authorList>
    </citation>
    <scope>IDENTIFICATION</scope>
</reference>
<keyword evidence="4 9" id="KW-0863">Zinc-finger</keyword>
<dbReference type="InterPro" id="IPR011011">
    <property type="entry name" value="Znf_FYVE_PHD"/>
</dbReference>
<evidence type="ECO:0000256" key="6">
    <source>
        <dbReference type="ARBA" id="ARBA00023015"/>
    </source>
</evidence>
<comment type="subcellular location">
    <subcellularLocation>
        <location evidence="1">Nucleus</location>
    </subcellularLocation>
</comment>
<dbReference type="Pfam" id="PF00628">
    <property type="entry name" value="PHD"/>
    <property type="match status" value="1"/>
</dbReference>
<keyword evidence="2" id="KW-0479">Metal-binding</keyword>
<dbReference type="InterPro" id="IPR013083">
    <property type="entry name" value="Znf_RING/FYVE/PHD"/>
</dbReference>
<dbReference type="PROSITE" id="PS50089">
    <property type="entry name" value="ZF_RING_2"/>
    <property type="match status" value="1"/>
</dbReference>
<dbReference type="Proteomes" id="UP000504607">
    <property type="component" value="Unplaced"/>
</dbReference>
<evidence type="ECO:0000256" key="10">
    <source>
        <dbReference type="SAM" id="MobiDB-lite"/>
    </source>
</evidence>
<dbReference type="SMART" id="SM00249">
    <property type="entry name" value="PHD"/>
    <property type="match status" value="3"/>
</dbReference>
<feature type="region of interest" description="Disordered" evidence="10">
    <location>
        <begin position="570"/>
        <end position="637"/>
    </location>
</feature>
<dbReference type="Gene3D" id="3.30.40.10">
    <property type="entry name" value="Zinc/RING finger domain, C3HC4 (zinc finger)"/>
    <property type="match status" value="2"/>
</dbReference>
<keyword evidence="13" id="KW-1185">Reference proteome</keyword>
<dbReference type="InterPro" id="IPR019786">
    <property type="entry name" value="Zinc_finger_PHD-type_CS"/>
</dbReference>
<evidence type="ECO:0000313" key="14">
    <source>
        <dbReference type="RefSeq" id="XP_010909576.1"/>
    </source>
</evidence>